<dbReference type="AlphaFoldDB" id="A0AAE1Q2Z0"/>
<organism evidence="2 3">
    <name type="scientific">Petrolisthes manimaculis</name>
    <dbReference type="NCBI Taxonomy" id="1843537"/>
    <lineage>
        <taxon>Eukaryota</taxon>
        <taxon>Metazoa</taxon>
        <taxon>Ecdysozoa</taxon>
        <taxon>Arthropoda</taxon>
        <taxon>Crustacea</taxon>
        <taxon>Multicrustacea</taxon>
        <taxon>Malacostraca</taxon>
        <taxon>Eumalacostraca</taxon>
        <taxon>Eucarida</taxon>
        <taxon>Decapoda</taxon>
        <taxon>Pleocyemata</taxon>
        <taxon>Anomura</taxon>
        <taxon>Galatheoidea</taxon>
        <taxon>Porcellanidae</taxon>
        <taxon>Petrolisthes</taxon>
    </lineage>
</organism>
<proteinExistence type="predicted"/>
<evidence type="ECO:0000256" key="1">
    <source>
        <dbReference type="SAM" id="MobiDB-lite"/>
    </source>
</evidence>
<sequence>MRHKTINTRREDNILPGWPMIRQPTGGTRRGGGDGGEGKREDNTWFSVGVGGSRQKQKKSWQRDGRERRQEMWLSRSKEREKRSRRRGVGVGREDERRGSEEKSGESMWCGGGGREKSSRRCGGREDQKKGGLGKTDESDEKRPGLHKTVIYLWMSSSSLNLDTKEHQQPTPQRRPLSPVSKTNNTTQTYHL</sequence>
<gene>
    <name evidence="2" type="ORF">Pmani_010513</name>
</gene>
<comment type="caution">
    <text evidence="2">The sequence shown here is derived from an EMBL/GenBank/DDBJ whole genome shotgun (WGS) entry which is preliminary data.</text>
</comment>
<reference evidence="2" key="1">
    <citation type="submission" date="2023-11" db="EMBL/GenBank/DDBJ databases">
        <title>Genome assemblies of two species of porcelain crab, Petrolisthes cinctipes and Petrolisthes manimaculis (Anomura: Porcellanidae).</title>
        <authorList>
            <person name="Angst P."/>
        </authorList>
    </citation>
    <scope>NUCLEOTIDE SEQUENCE</scope>
    <source>
        <strain evidence="2">PB745_02</strain>
        <tissue evidence="2">Gill</tissue>
    </source>
</reference>
<evidence type="ECO:0000313" key="3">
    <source>
        <dbReference type="Proteomes" id="UP001292094"/>
    </source>
</evidence>
<feature type="region of interest" description="Disordered" evidence="1">
    <location>
        <begin position="162"/>
        <end position="192"/>
    </location>
</feature>
<dbReference type="EMBL" id="JAWZYT010000827">
    <property type="protein sequence ID" value="KAK4318494.1"/>
    <property type="molecule type" value="Genomic_DNA"/>
</dbReference>
<accession>A0AAE1Q2Z0</accession>
<feature type="compositionally biased region" description="Polar residues" evidence="1">
    <location>
        <begin position="180"/>
        <end position="192"/>
    </location>
</feature>
<feature type="compositionally biased region" description="Basic and acidic residues" evidence="1">
    <location>
        <begin position="92"/>
        <end position="105"/>
    </location>
</feature>
<feature type="compositionally biased region" description="Basic and acidic residues" evidence="1">
    <location>
        <begin position="114"/>
        <end position="144"/>
    </location>
</feature>
<evidence type="ECO:0000313" key="2">
    <source>
        <dbReference type="EMBL" id="KAK4318494.1"/>
    </source>
</evidence>
<feature type="compositionally biased region" description="Basic and acidic residues" evidence="1">
    <location>
        <begin position="61"/>
        <end position="82"/>
    </location>
</feature>
<keyword evidence="3" id="KW-1185">Reference proteome</keyword>
<dbReference type="Proteomes" id="UP001292094">
    <property type="component" value="Unassembled WGS sequence"/>
</dbReference>
<protein>
    <submittedName>
        <fullName evidence="2">Uncharacterized protein</fullName>
    </submittedName>
</protein>
<feature type="region of interest" description="Disordered" evidence="1">
    <location>
        <begin position="1"/>
        <end position="146"/>
    </location>
</feature>
<name>A0AAE1Q2Z0_9EUCA</name>